<dbReference type="Gene3D" id="1.20.5.2050">
    <property type="match status" value="1"/>
</dbReference>
<sequence length="782" mass="88087">MASTDSCRLRIHARLYHRRKTDKPAAISTYWDKADYCDQSCLRRLAAPVASWIAYGPQGRIPRVEEFQLLTKFLDKMDGGLLPSRLRAVLSEMHTKLQSFPRPGDVAWTRAQKRLLKSCRKLHRRCRESETDIVVATDNHIDAELRAKQDLSLQVREDDSGSPCKSLQPDQHLMLFRKMNEWSFLSNSQKLERLQQAEESSRQSRSLSQAELADVLNTAAACLAAPRRHAMLQDANAKDLCEVRASLESQDSTADLQKRVRSLFLHALCTWQMNQFDCQVIKHLLDYVQQKINKFENKVGEIQGAAAGEAWLNIKQMVGELLLRVEACSNPHSTAARKARTKAAQKAKTRLERQSGIQNITWVVKDASWKCQRSYGKGAIRRQKARFFPISKFLGQGLGEEVAVEAALQEAKAHREELVRQGKLKPPKPRPPRSTVRGVSFHKGHRKWQVRLYHAVEKKTVCCGSFDAKEDAEIKAREMATQIGVRAEYEGLVSPQISASAASMDLERLTQVEARPGGLLAALRERGTLPSFGGTTPVASPPRLDPSPAPITRAEEVPPEALKSRPTPQRTQKPTAAKSKPKLGTSKDGFEPSASEARPGLRKAKRPPVPAFALKPPEPEPWQLLRQIQLPDKKEEENYEISEKGSNSEAEEEPDRSHKRTPDWSLKFLELLETQADIDADTIFGSRVPRCVLEEIFTDRDYLRYAADRPARRRRGSSGEWRRDRLSRAEICKYKEQTGQHRRNSVAAAWLAGPFASCDTHSVGKLQMNQQSHAQAAVSGLR</sequence>
<evidence type="ECO:0000313" key="3">
    <source>
        <dbReference type="Proteomes" id="UP000186817"/>
    </source>
</evidence>
<feature type="compositionally biased region" description="Pro residues" evidence="1">
    <location>
        <begin position="539"/>
        <end position="549"/>
    </location>
</feature>
<evidence type="ECO:0000256" key="1">
    <source>
        <dbReference type="SAM" id="MobiDB-lite"/>
    </source>
</evidence>
<gene>
    <name evidence="2" type="ORF">AK812_SmicGene9771</name>
</gene>
<feature type="region of interest" description="Disordered" evidence="1">
    <location>
        <begin position="416"/>
        <end position="440"/>
    </location>
</feature>
<protein>
    <submittedName>
        <fullName evidence="2">Uncharacterized protein</fullName>
    </submittedName>
</protein>
<dbReference type="Proteomes" id="UP000186817">
    <property type="component" value="Unassembled WGS sequence"/>
</dbReference>
<keyword evidence="3" id="KW-1185">Reference proteome</keyword>
<feature type="region of interest" description="Disordered" evidence="1">
    <location>
        <begin position="527"/>
        <end position="660"/>
    </location>
</feature>
<accession>A0A1Q9EHL0</accession>
<evidence type="ECO:0000313" key="2">
    <source>
        <dbReference type="EMBL" id="OLQ06881.1"/>
    </source>
</evidence>
<feature type="compositionally biased region" description="Basic residues" evidence="1">
    <location>
        <begin position="422"/>
        <end position="431"/>
    </location>
</feature>
<dbReference type="AlphaFoldDB" id="A0A1Q9EHL0"/>
<organism evidence="2 3">
    <name type="scientific">Symbiodinium microadriaticum</name>
    <name type="common">Dinoflagellate</name>
    <name type="synonym">Zooxanthella microadriatica</name>
    <dbReference type="NCBI Taxonomy" id="2951"/>
    <lineage>
        <taxon>Eukaryota</taxon>
        <taxon>Sar</taxon>
        <taxon>Alveolata</taxon>
        <taxon>Dinophyceae</taxon>
        <taxon>Suessiales</taxon>
        <taxon>Symbiodiniaceae</taxon>
        <taxon>Symbiodinium</taxon>
    </lineage>
</organism>
<name>A0A1Q9EHL0_SYMMI</name>
<proteinExistence type="predicted"/>
<dbReference type="OrthoDB" id="436136at2759"/>
<comment type="caution">
    <text evidence="2">The sequence shown here is derived from an EMBL/GenBank/DDBJ whole genome shotgun (WGS) entry which is preliminary data.</text>
</comment>
<dbReference type="EMBL" id="LSRX01000150">
    <property type="protein sequence ID" value="OLQ06881.1"/>
    <property type="molecule type" value="Genomic_DNA"/>
</dbReference>
<reference evidence="2 3" key="1">
    <citation type="submission" date="2016-02" db="EMBL/GenBank/DDBJ databases">
        <title>Genome analysis of coral dinoflagellate symbionts highlights evolutionary adaptations to a symbiotic lifestyle.</title>
        <authorList>
            <person name="Aranda M."/>
            <person name="Li Y."/>
            <person name="Liew Y.J."/>
            <person name="Baumgarten S."/>
            <person name="Simakov O."/>
            <person name="Wilson M."/>
            <person name="Piel J."/>
            <person name="Ashoor H."/>
            <person name="Bougouffa S."/>
            <person name="Bajic V.B."/>
            <person name="Ryu T."/>
            <person name="Ravasi T."/>
            <person name="Bayer T."/>
            <person name="Micklem G."/>
            <person name="Kim H."/>
            <person name="Bhak J."/>
            <person name="Lajeunesse T.C."/>
            <person name="Voolstra C.R."/>
        </authorList>
    </citation>
    <scope>NUCLEOTIDE SEQUENCE [LARGE SCALE GENOMIC DNA]</scope>
    <source>
        <strain evidence="2 3">CCMP2467</strain>
    </source>
</reference>